<accession>A0A6D2KI61</accession>
<organism evidence="3 4">
    <name type="scientific">Microthlaspi erraticum</name>
    <dbReference type="NCBI Taxonomy" id="1685480"/>
    <lineage>
        <taxon>Eukaryota</taxon>
        <taxon>Viridiplantae</taxon>
        <taxon>Streptophyta</taxon>
        <taxon>Embryophyta</taxon>
        <taxon>Tracheophyta</taxon>
        <taxon>Spermatophyta</taxon>
        <taxon>Magnoliopsida</taxon>
        <taxon>eudicotyledons</taxon>
        <taxon>Gunneridae</taxon>
        <taxon>Pentapetalae</taxon>
        <taxon>rosids</taxon>
        <taxon>malvids</taxon>
        <taxon>Brassicales</taxon>
        <taxon>Brassicaceae</taxon>
        <taxon>Coluteocarpeae</taxon>
        <taxon>Microthlaspi</taxon>
    </lineage>
</organism>
<dbReference type="EMBL" id="CACVBM020001511">
    <property type="protein sequence ID" value="CAA7052864.1"/>
    <property type="molecule type" value="Genomic_DNA"/>
</dbReference>
<feature type="domain" description="Arabidopsis retrotransposon Orf1 C-terminal" evidence="2">
    <location>
        <begin position="1"/>
        <end position="66"/>
    </location>
</feature>
<feature type="region of interest" description="Disordered" evidence="1">
    <location>
        <begin position="297"/>
        <end position="339"/>
    </location>
</feature>
<dbReference type="AlphaFoldDB" id="A0A6D2KI61"/>
<feature type="compositionally biased region" description="Basic and acidic residues" evidence="1">
    <location>
        <begin position="273"/>
        <end position="283"/>
    </location>
</feature>
<evidence type="ECO:0000259" key="2">
    <source>
        <dbReference type="Pfam" id="PF03078"/>
    </source>
</evidence>
<feature type="region of interest" description="Disordered" evidence="1">
    <location>
        <begin position="170"/>
        <end position="244"/>
    </location>
</feature>
<proteinExistence type="predicted"/>
<feature type="region of interest" description="Disordered" evidence="1">
    <location>
        <begin position="256"/>
        <end position="283"/>
    </location>
</feature>
<reference evidence="3" key="1">
    <citation type="submission" date="2020-01" db="EMBL/GenBank/DDBJ databases">
        <authorList>
            <person name="Mishra B."/>
        </authorList>
    </citation>
    <scope>NUCLEOTIDE SEQUENCE [LARGE SCALE GENOMIC DNA]</scope>
</reference>
<feature type="compositionally biased region" description="Polar residues" evidence="1">
    <location>
        <begin position="313"/>
        <end position="329"/>
    </location>
</feature>
<feature type="compositionally biased region" description="Basic residues" evidence="1">
    <location>
        <begin position="206"/>
        <end position="215"/>
    </location>
</feature>
<evidence type="ECO:0000256" key="1">
    <source>
        <dbReference type="SAM" id="MobiDB-lite"/>
    </source>
</evidence>
<dbReference type="InterPro" id="IPR004312">
    <property type="entry name" value="ATHILA_Orf1_C"/>
</dbReference>
<feature type="compositionally biased region" description="Basic and acidic residues" evidence="1">
    <location>
        <begin position="188"/>
        <end position="205"/>
    </location>
</feature>
<name>A0A6D2KI61_9BRAS</name>
<evidence type="ECO:0000313" key="4">
    <source>
        <dbReference type="Proteomes" id="UP000467841"/>
    </source>
</evidence>
<protein>
    <recommendedName>
        <fullName evidence="2">Arabidopsis retrotransposon Orf1 C-terminal domain-containing protein</fullName>
    </recommendedName>
</protein>
<dbReference type="Proteomes" id="UP000467841">
    <property type="component" value="Unassembled WGS sequence"/>
</dbReference>
<evidence type="ECO:0000313" key="3">
    <source>
        <dbReference type="EMBL" id="CAA7052864.1"/>
    </source>
</evidence>
<sequence length="339" mass="37877">MPFLDHLLTYKTTAYNTRHQRGRRLSVGGLITPILCAAGVNPTDRRATEPGWMDIKFCKTTTSLSTRSWMGGSNSSSHIHWLALPSFSCPTQSSPQSGVRTLTSDPLCSKDEPLCCGCPQEDWTSPKVQQVARESHGKMQKSMDKMVSKIKKFGEEGFWFFIKKKKAQGPLSLGVDHSSPPKEAPAQEPHRASSFEPREGEDNTQRRRKSSKARRSNSTTGLDRVQTEETQLDRAEEPPQSRWNPYGQYELAMLHQGQGSHTHFNEEEEEEEPQARSSEREPRVELLMAVCPLLTTTLPPSSLGGTEAKFGGANSSSIELGKNQKSGKNWENPKEKEFS</sequence>
<keyword evidence="4" id="KW-1185">Reference proteome</keyword>
<dbReference type="Pfam" id="PF03078">
    <property type="entry name" value="ATHILA"/>
    <property type="match status" value="1"/>
</dbReference>
<comment type="caution">
    <text evidence="3">The sequence shown here is derived from an EMBL/GenBank/DDBJ whole genome shotgun (WGS) entry which is preliminary data.</text>
</comment>
<feature type="compositionally biased region" description="Basic and acidic residues" evidence="1">
    <location>
        <begin position="225"/>
        <end position="239"/>
    </location>
</feature>
<feature type="compositionally biased region" description="Low complexity" evidence="1">
    <location>
        <begin position="297"/>
        <end position="306"/>
    </location>
</feature>
<gene>
    <name evidence="3" type="ORF">MERR_LOCUS40099</name>
</gene>